<dbReference type="EMBL" id="CP042997">
    <property type="protein sequence ID" value="QEH32624.1"/>
    <property type="molecule type" value="Genomic_DNA"/>
</dbReference>
<dbReference type="PANTHER" id="PTHR34512:SF30">
    <property type="entry name" value="OUTER MEMBRANE PROTEIN ASSEMBLY FACTOR BAMB"/>
    <property type="match status" value="1"/>
</dbReference>
<dbReference type="InterPro" id="IPR018391">
    <property type="entry name" value="PQQ_b-propeller_rpt"/>
</dbReference>
<dbReference type="KEGG" id="agv:OJF2_11030"/>
<evidence type="ECO:0000256" key="1">
    <source>
        <dbReference type="SAM" id="MobiDB-lite"/>
    </source>
</evidence>
<dbReference type="PANTHER" id="PTHR34512">
    <property type="entry name" value="CELL SURFACE PROTEIN"/>
    <property type="match status" value="1"/>
</dbReference>
<dbReference type="Proteomes" id="UP000324233">
    <property type="component" value="Chromosome"/>
</dbReference>
<dbReference type="AlphaFoldDB" id="A0A5B9VX14"/>
<protein>
    <submittedName>
        <fullName evidence="3">Serine/threonine-protein kinase AfsK</fullName>
        <ecNumber evidence="3">2.7.11.1</ecNumber>
    </submittedName>
</protein>
<evidence type="ECO:0000313" key="4">
    <source>
        <dbReference type="Proteomes" id="UP000324233"/>
    </source>
</evidence>
<dbReference type="InterPro" id="IPR015943">
    <property type="entry name" value="WD40/YVTN_repeat-like_dom_sf"/>
</dbReference>
<dbReference type="SMART" id="SM00564">
    <property type="entry name" value="PQQ"/>
    <property type="match status" value="7"/>
</dbReference>
<feature type="domain" description="Pyrrolo-quinoline quinone repeat" evidence="2">
    <location>
        <begin position="73"/>
        <end position="199"/>
    </location>
</feature>
<feature type="domain" description="Pyrrolo-quinoline quinone repeat" evidence="2">
    <location>
        <begin position="240"/>
        <end position="408"/>
    </location>
</feature>
<dbReference type="SUPFAM" id="SSF50998">
    <property type="entry name" value="Quinoprotein alcohol dehydrogenase-like"/>
    <property type="match status" value="2"/>
</dbReference>
<keyword evidence="4" id="KW-1185">Reference proteome</keyword>
<sequence length="437" mass="46528">MGRADDGGMIMRRVTWARRSGIAAIAIAWCGVAGARGLAADDPAGGPAVFLSRGGPERAGAVSGSRPPEHPAVRWTRPLESSPGEPLLAEGTIYVGDFAGDVSKIRGEDGQILGIYRGGSQVFRAPAIRGSLIFVGSSRGLTAISRRMMDTRWRNAEVGDVTGSSPLVVGDRVVVAGTNGIVSAIDFDGRRIWQHDIAADAPPSPPGFDAERARGGNGVARPGTPASDGTSVFVPVFDQSRIVAIDLKLGGRRWSYQAKGWIFGEPTVAGDRLFFGSQDDRLYCLDRRRKTPRWTFPVKSRIEAGAAFRDGSVFFASCDGRVYRVDAETGEAVWTYQTPRTEGASAAIYSSPVCTEDSVFFGSFDGHLYRLNIRDGTLRWRIRALEGSEIMGSPLVDGKSIYVTVRKGIAGGGRDAVVAIGEDGPAPRDEAPAGPGR</sequence>
<dbReference type="InterPro" id="IPR002372">
    <property type="entry name" value="PQQ_rpt_dom"/>
</dbReference>
<reference evidence="3 4" key="1">
    <citation type="submission" date="2019-08" db="EMBL/GenBank/DDBJ databases">
        <title>Deep-cultivation of Planctomycetes and their phenomic and genomic characterization uncovers novel biology.</title>
        <authorList>
            <person name="Wiegand S."/>
            <person name="Jogler M."/>
            <person name="Boedeker C."/>
            <person name="Pinto D."/>
            <person name="Vollmers J."/>
            <person name="Rivas-Marin E."/>
            <person name="Kohn T."/>
            <person name="Peeters S.H."/>
            <person name="Heuer A."/>
            <person name="Rast P."/>
            <person name="Oberbeckmann S."/>
            <person name="Bunk B."/>
            <person name="Jeske O."/>
            <person name="Meyerdierks A."/>
            <person name="Storesund J.E."/>
            <person name="Kallscheuer N."/>
            <person name="Luecker S."/>
            <person name="Lage O.M."/>
            <person name="Pohl T."/>
            <person name="Merkel B.J."/>
            <person name="Hornburger P."/>
            <person name="Mueller R.-W."/>
            <person name="Bruemmer F."/>
            <person name="Labrenz M."/>
            <person name="Spormann A.M."/>
            <person name="Op den Camp H."/>
            <person name="Overmann J."/>
            <person name="Amann R."/>
            <person name="Jetten M.S.M."/>
            <person name="Mascher T."/>
            <person name="Medema M.H."/>
            <person name="Devos D.P."/>
            <person name="Kaster A.-K."/>
            <person name="Ovreas L."/>
            <person name="Rohde M."/>
            <person name="Galperin M.Y."/>
            <person name="Jogler C."/>
        </authorList>
    </citation>
    <scope>NUCLEOTIDE SEQUENCE [LARGE SCALE GENOMIC DNA]</scope>
    <source>
        <strain evidence="3 4">OJF2</strain>
    </source>
</reference>
<keyword evidence="3" id="KW-0808">Transferase</keyword>
<name>A0A5B9VX14_9BACT</name>
<dbReference type="Gene3D" id="2.40.10.480">
    <property type="match status" value="1"/>
</dbReference>
<feature type="region of interest" description="Disordered" evidence="1">
    <location>
        <begin position="198"/>
        <end position="226"/>
    </location>
</feature>
<keyword evidence="3" id="KW-0418">Kinase</keyword>
<evidence type="ECO:0000259" key="2">
    <source>
        <dbReference type="Pfam" id="PF13360"/>
    </source>
</evidence>
<dbReference type="GO" id="GO:0004674">
    <property type="term" value="F:protein serine/threonine kinase activity"/>
    <property type="evidence" value="ECO:0007669"/>
    <property type="project" value="UniProtKB-EC"/>
</dbReference>
<evidence type="ECO:0000313" key="3">
    <source>
        <dbReference type="EMBL" id="QEH32624.1"/>
    </source>
</evidence>
<gene>
    <name evidence="3" type="primary">afsK</name>
    <name evidence="3" type="ORF">OJF2_11030</name>
</gene>
<proteinExistence type="predicted"/>
<dbReference type="EC" id="2.7.11.1" evidence="3"/>
<dbReference type="InterPro" id="IPR011047">
    <property type="entry name" value="Quinoprotein_ADH-like_sf"/>
</dbReference>
<dbReference type="Gene3D" id="2.130.10.10">
    <property type="entry name" value="YVTN repeat-like/Quinoprotein amine dehydrogenase"/>
    <property type="match status" value="1"/>
</dbReference>
<accession>A0A5B9VX14</accession>
<dbReference type="Pfam" id="PF13360">
    <property type="entry name" value="PQQ_2"/>
    <property type="match status" value="2"/>
</dbReference>
<organism evidence="3 4">
    <name type="scientific">Aquisphaera giovannonii</name>
    <dbReference type="NCBI Taxonomy" id="406548"/>
    <lineage>
        <taxon>Bacteria</taxon>
        <taxon>Pseudomonadati</taxon>
        <taxon>Planctomycetota</taxon>
        <taxon>Planctomycetia</taxon>
        <taxon>Isosphaerales</taxon>
        <taxon>Isosphaeraceae</taxon>
        <taxon>Aquisphaera</taxon>
    </lineage>
</organism>